<name>A0A238HCC8_9BURK</name>
<proteinExistence type="predicted"/>
<dbReference type="Proteomes" id="UP000198460">
    <property type="component" value="Unassembled WGS sequence"/>
</dbReference>
<accession>A0A238HCC8</accession>
<evidence type="ECO:0000256" key="1">
    <source>
        <dbReference type="SAM" id="MobiDB-lite"/>
    </source>
</evidence>
<feature type="region of interest" description="Disordered" evidence="1">
    <location>
        <begin position="48"/>
        <end position="89"/>
    </location>
</feature>
<organism evidence="2 3">
    <name type="scientific">Burkholderia singularis</name>
    <dbReference type="NCBI Taxonomy" id="1503053"/>
    <lineage>
        <taxon>Bacteria</taxon>
        <taxon>Pseudomonadati</taxon>
        <taxon>Pseudomonadota</taxon>
        <taxon>Betaproteobacteria</taxon>
        <taxon>Burkholderiales</taxon>
        <taxon>Burkholderiaceae</taxon>
        <taxon>Burkholderia</taxon>
        <taxon>pseudomallei group</taxon>
    </lineage>
</organism>
<dbReference type="EMBL" id="FXAN01000116">
    <property type="protein sequence ID" value="SMG02919.1"/>
    <property type="molecule type" value="Genomic_DNA"/>
</dbReference>
<protein>
    <submittedName>
        <fullName evidence="2">Uncharacterized protein</fullName>
    </submittedName>
</protein>
<feature type="region of interest" description="Disordered" evidence="1">
    <location>
        <begin position="1"/>
        <end position="27"/>
    </location>
</feature>
<dbReference type="AlphaFoldDB" id="A0A238HCC8"/>
<sequence length="89" mass="9858">MKTKPRRAARRRRRLGPAKSRRGRARGFVRQACRQKGQYCSIVAGQLRRGETDASARTQQAARLPRQTGCGRAATVDEIGRPSRSAPIA</sequence>
<evidence type="ECO:0000313" key="3">
    <source>
        <dbReference type="Proteomes" id="UP000198460"/>
    </source>
</evidence>
<reference evidence="2 3" key="1">
    <citation type="submission" date="2017-04" db="EMBL/GenBank/DDBJ databases">
        <authorList>
            <person name="Afonso C.L."/>
            <person name="Miller P.J."/>
            <person name="Scott M.A."/>
            <person name="Spackman E."/>
            <person name="Goraichik I."/>
            <person name="Dimitrov K.M."/>
            <person name="Suarez D.L."/>
            <person name="Swayne D.E."/>
        </authorList>
    </citation>
    <scope>NUCLEOTIDE SEQUENCE [LARGE SCALE GENOMIC DNA]</scope>
    <source>
        <strain evidence="2">LMG 28154</strain>
    </source>
</reference>
<evidence type="ECO:0000313" key="2">
    <source>
        <dbReference type="EMBL" id="SMG02919.1"/>
    </source>
</evidence>
<gene>
    <name evidence="2" type="ORF">BSIN_5183</name>
</gene>